<evidence type="ECO:0000313" key="1">
    <source>
        <dbReference type="EMBL" id="PEG34598.1"/>
    </source>
</evidence>
<comment type="caution">
    <text evidence="1">The sequence shown here is derived from an EMBL/GenBank/DDBJ whole genome shotgun (WGS) entry which is preliminary data.</text>
</comment>
<keyword evidence="2" id="KW-1185">Reference proteome</keyword>
<dbReference type="OrthoDB" id="9862741at2"/>
<dbReference type="AlphaFoldDB" id="A0A2A7MTV4"/>
<dbReference type="Proteomes" id="UP000220914">
    <property type="component" value="Unassembled WGS sequence"/>
</dbReference>
<dbReference type="EMBL" id="PDCP01000060">
    <property type="protein sequence ID" value="PEG34598.1"/>
    <property type="molecule type" value="Genomic_DNA"/>
</dbReference>
<dbReference type="RefSeq" id="WP_097942744.1">
    <property type="nucleotide sequence ID" value="NZ_BLKS01000001.1"/>
</dbReference>
<gene>
    <name evidence="1" type="ORF">CQY20_24900</name>
</gene>
<organism evidence="1 2">
    <name type="scientific">Mycolicibacterium agri</name>
    <name type="common">Mycobacterium agri</name>
    <dbReference type="NCBI Taxonomy" id="36811"/>
    <lineage>
        <taxon>Bacteria</taxon>
        <taxon>Bacillati</taxon>
        <taxon>Actinomycetota</taxon>
        <taxon>Actinomycetes</taxon>
        <taxon>Mycobacteriales</taxon>
        <taxon>Mycobacteriaceae</taxon>
        <taxon>Mycolicibacterium</taxon>
    </lineage>
</organism>
<reference evidence="1 2" key="1">
    <citation type="submission" date="2017-10" db="EMBL/GenBank/DDBJ databases">
        <title>The new phylogeny of genus Mycobacterium.</title>
        <authorList>
            <person name="Tortoli E."/>
            <person name="Trovato A."/>
            <person name="Cirillo D.M."/>
        </authorList>
    </citation>
    <scope>NUCLEOTIDE SEQUENCE [LARGE SCALE GENOMIC DNA]</scope>
    <source>
        <strain evidence="1 2">CCUG37673</strain>
    </source>
</reference>
<evidence type="ECO:0008006" key="3">
    <source>
        <dbReference type="Google" id="ProtNLM"/>
    </source>
</evidence>
<protein>
    <recommendedName>
        <fullName evidence="3">TetR family transcriptional regulator</fullName>
    </recommendedName>
</protein>
<name>A0A2A7MTV4_MYCAG</name>
<proteinExistence type="predicted"/>
<evidence type="ECO:0000313" key="2">
    <source>
        <dbReference type="Proteomes" id="UP000220914"/>
    </source>
</evidence>
<accession>A0A2A7MTV4</accession>
<sequence>MDAMVTANSTVIGLAPKWRPAVPVGDDRHEANAVLNEVLTRSLAFTDELRAIANRHVDAAPGSSDHVFELTAVMSRTILDWIERWPS</sequence>